<evidence type="ECO:0000256" key="1">
    <source>
        <dbReference type="ARBA" id="ARBA00023015"/>
    </source>
</evidence>
<dbReference type="SUPFAM" id="SSF53697">
    <property type="entry name" value="SIS domain"/>
    <property type="match status" value="1"/>
</dbReference>
<organism evidence="6 7">
    <name type="scientific">Roseburia yibonii</name>
    <dbReference type="NCBI Taxonomy" id="2763063"/>
    <lineage>
        <taxon>Bacteria</taxon>
        <taxon>Bacillati</taxon>
        <taxon>Bacillota</taxon>
        <taxon>Clostridia</taxon>
        <taxon>Lachnospirales</taxon>
        <taxon>Lachnospiraceae</taxon>
        <taxon>Roseburia</taxon>
    </lineage>
</organism>
<proteinExistence type="predicted"/>
<dbReference type="Gene3D" id="1.10.10.10">
    <property type="entry name" value="Winged helix-like DNA-binding domain superfamily/Winged helix DNA-binding domain"/>
    <property type="match status" value="1"/>
</dbReference>
<dbReference type="PROSITE" id="PS51071">
    <property type="entry name" value="HTH_RPIR"/>
    <property type="match status" value="1"/>
</dbReference>
<keyword evidence="2" id="KW-0238">DNA-binding</keyword>
<gene>
    <name evidence="6" type="ORF">H8Z76_06090</name>
</gene>
<dbReference type="InterPro" id="IPR046348">
    <property type="entry name" value="SIS_dom_sf"/>
</dbReference>
<feature type="domain" description="HTH rpiR-type" evidence="4">
    <location>
        <begin position="1"/>
        <end position="73"/>
    </location>
</feature>
<feature type="domain" description="SIS" evidence="5">
    <location>
        <begin position="108"/>
        <end position="243"/>
    </location>
</feature>
<evidence type="ECO:0000313" key="7">
    <source>
        <dbReference type="Proteomes" id="UP000621540"/>
    </source>
</evidence>
<dbReference type="InterPro" id="IPR047640">
    <property type="entry name" value="RpiR-like"/>
</dbReference>
<dbReference type="Gene3D" id="3.40.50.10490">
    <property type="entry name" value="Glucose-6-phosphate isomerase like protein, domain 1"/>
    <property type="match status" value="1"/>
</dbReference>
<evidence type="ECO:0000313" key="6">
    <source>
        <dbReference type="EMBL" id="MBC5753602.1"/>
    </source>
</evidence>
<evidence type="ECO:0000256" key="2">
    <source>
        <dbReference type="ARBA" id="ARBA00023125"/>
    </source>
</evidence>
<dbReference type="Pfam" id="PF01380">
    <property type="entry name" value="SIS"/>
    <property type="match status" value="1"/>
</dbReference>
<dbReference type="InterPro" id="IPR009057">
    <property type="entry name" value="Homeodomain-like_sf"/>
</dbReference>
<evidence type="ECO:0000259" key="4">
    <source>
        <dbReference type="PROSITE" id="PS51071"/>
    </source>
</evidence>
<dbReference type="InterPro" id="IPR035472">
    <property type="entry name" value="RpiR-like_SIS"/>
</dbReference>
<dbReference type="PANTHER" id="PTHR30514">
    <property type="entry name" value="GLUCOKINASE"/>
    <property type="match status" value="1"/>
</dbReference>
<keyword evidence="3" id="KW-0804">Transcription</keyword>
<dbReference type="EMBL" id="JACOQH010000003">
    <property type="protein sequence ID" value="MBC5753602.1"/>
    <property type="molecule type" value="Genomic_DNA"/>
</dbReference>
<dbReference type="CDD" id="cd05013">
    <property type="entry name" value="SIS_RpiR"/>
    <property type="match status" value="1"/>
</dbReference>
<dbReference type="InterPro" id="IPR001347">
    <property type="entry name" value="SIS_dom"/>
</dbReference>
<dbReference type="InterPro" id="IPR000281">
    <property type="entry name" value="HTH_RpiR"/>
</dbReference>
<dbReference type="PROSITE" id="PS51464">
    <property type="entry name" value="SIS"/>
    <property type="match status" value="1"/>
</dbReference>
<dbReference type="SUPFAM" id="SSF46689">
    <property type="entry name" value="Homeodomain-like"/>
    <property type="match status" value="1"/>
</dbReference>
<dbReference type="Pfam" id="PF01418">
    <property type="entry name" value="HTH_6"/>
    <property type="match status" value="1"/>
</dbReference>
<sequence>MFSYEVLQSFNNLEMLVYNYVMEHRHEVQYMTIRELAEAVHVSTSTVVRFCKKAGCDGYSEFRVQFKMFLKEEKEHKSKARMDESVDELTNFFRTVTSTRYEEQMNEYAMHIKAAKQLIFVGIGTSGILGKYGARYFSNLGKYSQYIEDPYYPIGGDREDALVIALSESGETQEVISQVMHFKEHGCKILSITNGVSNTLAKMSDYHLAYYVTERMIKGEYNITTQVPVLYLLEALGRRLMAEIS</sequence>
<evidence type="ECO:0000259" key="5">
    <source>
        <dbReference type="PROSITE" id="PS51464"/>
    </source>
</evidence>
<reference evidence="6 7" key="1">
    <citation type="submission" date="2020-08" db="EMBL/GenBank/DDBJ databases">
        <title>Genome public.</title>
        <authorList>
            <person name="Liu C."/>
            <person name="Sun Q."/>
        </authorList>
    </citation>
    <scope>NUCLEOTIDE SEQUENCE [LARGE SCALE GENOMIC DNA]</scope>
    <source>
        <strain evidence="6 7">BX0805</strain>
    </source>
</reference>
<keyword evidence="7" id="KW-1185">Reference proteome</keyword>
<name>A0ABR7I9K8_9FIRM</name>
<evidence type="ECO:0000256" key="3">
    <source>
        <dbReference type="ARBA" id="ARBA00023163"/>
    </source>
</evidence>
<comment type="caution">
    <text evidence="6">The sequence shown here is derived from an EMBL/GenBank/DDBJ whole genome shotgun (WGS) entry which is preliminary data.</text>
</comment>
<dbReference type="PANTHER" id="PTHR30514:SF1">
    <property type="entry name" value="HTH-TYPE TRANSCRIPTIONAL REGULATOR HEXR-RELATED"/>
    <property type="match status" value="1"/>
</dbReference>
<dbReference type="InterPro" id="IPR036388">
    <property type="entry name" value="WH-like_DNA-bd_sf"/>
</dbReference>
<dbReference type="Proteomes" id="UP000621540">
    <property type="component" value="Unassembled WGS sequence"/>
</dbReference>
<accession>A0ABR7I9K8</accession>
<keyword evidence="1" id="KW-0805">Transcription regulation</keyword>
<protein>
    <submittedName>
        <fullName evidence="6">MurR/RpiR family transcriptional regulator</fullName>
    </submittedName>
</protein>
<dbReference type="RefSeq" id="WP_022514957.1">
    <property type="nucleotide sequence ID" value="NZ_JACOQH010000003.1"/>
</dbReference>